<evidence type="ECO:0008006" key="3">
    <source>
        <dbReference type="Google" id="ProtNLM"/>
    </source>
</evidence>
<evidence type="ECO:0000256" key="1">
    <source>
        <dbReference type="SAM" id="SignalP"/>
    </source>
</evidence>
<dbReference type="VEuPathDB" id="FungiDB:H310_11757"/>
<feature type="chain" id="PRO_5001534458" description="DDE Tnp4 domain-containing protein" evidence="1">
    <location>
        <begin position="19"/>
        <end position="64"/>
    </location>
</feature>
<dbReference type="AlphaFoldDB" id="A0A024TM96"/>
<dbReference type="STRING" id="157072.A0A024TM96"/>
<keyword evidence="1" id="KW-0732">Signal</keyword>
<gene>
    <name evidence="2" type="ORF">H310_11757</name>
</gene>
<feature type="signal peptide" evidence="1">
    <location>
        <begin position="1"/>
        <end position="18"/>
    </location>
</feature>
<name>A0A024TM96_9STRA</name>
<dbReference type="EMBL" id="KI913985">
    <property type="protein sequence ID" value="ETV94432.1"/>
    <property type="molecule type" value="Genomic_DNA"/>
</dbReference>
<reference evidence="2" key="1">
    <citation type="submission" date="2013-12" db="EMBL/GenBank/DDBJ databases">
        <title>The Genome Sequence of Aphanomyces invadans NJM9701.</title>
        <authorList>
            <consortium name="The Broad Institute Genomics Platform"/>
            <person name="Russ C."/>
            <person name="Tyler B."/>
            <person name="van West P."/>
            <person name="Dieguez-Uribeondo J."/>
            <person name="Young S.K."/>
            <person name="Zeng Q."/>
            <person name="Gargeya S."/>
            <person name="Fitzgerald M."/>
            <person name="Abouelleil A."/>
            <person name="Alvarado L."/>
            <person name="Chapman S.B."/>
            <person name="Gainer-Dewar J."/>
            <person name="Goldberg J."/>
            <person name="Griggs A."/>
            <person name="Gujja S."/>
            <person name="Hansen M."/>
            <person name="Howarth C."/>
            <person name="Imamovic A."/>
            <person name="Ireland A."/>
            <person name="Larimer J."/>
            <person name="McCowan C."/>
            <person name="Murphy C."/>
            <person name="Pearson M."/>
            <person name="Poon T.W."/>
            <person name="Priest M."/>
            <person name="Roberts A."/>
            <person name="Saif S."/>
            <person name="Shea T."/>
            <person name="Sykes S."/>
            <person name="Wortman J."/>
            <person name="Nusbaum C."/>
            <person name="Birren B."/>
        </authorList>
    </citation>
    <scope>NUCLEOTIDE SEQUENCE [LARGE SCALE GENOMIC DNA]</scope>
    <source>
        <strain evidence="2">NJM9701</strain>
    </source>
</reference>
<dbReference type="OrthoDB" id="129044at2759"/>
<protein>
    <recommendedName>
        <fullName evidence="3">DDE Tnp4 domain-containing protein</fullName>
    </recommendedName>
</protein>
<evidence type="ECO:0000313" key="2">
    <source>
        <dbReference type="EMBL" id="ETV94432.1"/>
    </source>
</evidence>
<dbReference type="GeneID" id="20088807"/>
<accession>A0A024TM96</accession>
<sequence length="64" mass="6869">MNVLAACNFNLMFTFVYAGWEGTASDSKVYKDALQNGLALSPTKFDIGDADELDITSTNGDKGD</sequence>
<organism evidence="2">
    <name type="scientific">Aphanomyces invadans</name>
    <dbReference type="NCBI Taxonomy" id="157072"/>
    <lineage>
        <taxon>Eukaryota</taxon>
        <taxon>Sar</taxon>
        <taxon>Stramenopiles</taxon>
        <taxon>Oomycota</taxon>
        <taxon>Saprolegniomycetes</taxon>
        <taxon>Saprolegniales</taxon>
        <taxon>Verrucalvaceae</taxon>
        <taxon>Aphanomyces</taxon>
    </lineage>
</organism>
<proteinExistence type="predicted"/>
<dbReference type="RefSeq" id="XP_008876747.1">
    <property type="nucleotide sequence ID" value="XM_008878525.1"/>
</dbReference>